<dbReference type="Pfam" id="PF21729">
    <property type="entry name" value="IRX15_IRX15L_GXM"/>
    <property type="match status" value="1"/>
</dbReference>
<comment type="subcellular location">
    <subcellularLocation>
        <location evidence="1">Golgi apparatus membrane</location>
        <topology evidence="1">Single-pass membrane protein</topology>
    </subcellularLocation>
</comment>
<keyword evidence="3 6" id="KW-1133">Transmembrane helix</keyword>
<reference evidence="7" key="1">
    <citation type="submission" date="2013-07" db="EMBL/GenBank/DDBJ databases">
        <title>The genome of Eucalyptus grandis.</title>
        <authorList>
            <person name="Schmutz J."/>
            <person name="Hayes R."/>
            <person name="Myburg A."/>
            <person name="Tuskan G."/>
            <person name="Grattapaglia D."/>
            <person name="Rokhsar D.S."/>
        </authorList>
    </citation>
    <scope>NUCLEOTIDE SEQUENCE</scope>
    <source>
        <tissue evidence="7">Leaf extractions</tissue>
    </source>
</reference>
<dbReference type="GO" id="GO:0000139">
    <property type="term" value="C:Golgi membrane"/>
    <property type="evidence" value="ECO:0007669"/>
    <property type="project" value="UniProtKB-SubCell"/>
</dbReference>
<proteinExistence type="predicted"/>
<keyword evidence="5 6" id="KW-0472">Membrane</keyword>
<keyword evidence="2 6" id="KW-0812">Transmembrane</keyword>
<dbReference type="NCBIfam" id="TIGR01627">
    <property type="entry name" value="A_thal_3515"/>
    <property type="match status" value="1"/>
</dbReference>
<evidence type="ECO:0000256" key="5">
    <source>
        <dbReference type="ARBA" id="ARBA00023136"/>
    </source>
</evidence>
<evidence type="ECO:0000256" key="6">
    <source>
        <dbReference type="SAM" id="Phobius"/>
    </source>
</evidence>
<protein>
    <submittedName>
        <fullName evidence="7">Uncharacterized protein</fullName>
    </submittedName>
</protein>
<dbReference type="InterPro" id="IPR006514">
    <property type="entry name" value="IRX15/GXM/AGM"/>
</dbReference>
<dbReference type="eggNOG" id="ENOG502QRED">
    <property type="taxonomic scope" value="Eukaryota"/>
</dbReference>
<sequence length="321" mass="35269">MKSTKLILLHSAIQRQSSSNANRLWLIFIIAFCTTAFTVTIITTTTTTTTTATIPTAIPTATSTAMDSTASSFQLPLSIYDALLHYAASTNPTHMTSSELATITTAVAHCAAVASHCNLLVFGLTHEALLYKALNFDGRTVFLEENENLVSRFEQRHPGVEAYDVQYETRVGEMKRLLESARGEFRNECRPVQSLLFSECKLALTSLPNHVYELSWDVILIQGPSGYHEAAPGRMSAIFTAAVLARSKKGGSAETHVFVLDFDREVERVYSDEFLCRDNLVEVVDKLGHFVVERVSDGRSMTEFCRVSASANSSSSSTSMA</sequence>
<gene>
    <name evidence="7" type="ORF">EUGRSUZ_G01567</name>
</gene>
<accession>A0A059BCG0</accession>
<dbReference type="STRING" id="71139.A0A059BCG0"/>
<dbReference type="GO" id="GO:0009834">
    <property type="term" value="P:plant-type secondary cell wall biogenesis"/>
    <property type="evidence" value="ECO:0000318"/>
    <property type="project" value="GO_Central"/>
</dbReference>
<dbReference type="InParanoid" id="A0A059BCG0"/>
<dbReference type="EMBL" id="KK198759">
    <property type="protein sequence ID" value="KCW63892.1"/>
    <property type="molecule type" value="Genomic_DNA"/>
</dbReference>
<name>A0A059BCG0_EUCGR</name>
<evidence type="ECO:0000256" key="2">
    <source>
        <dbReference type="ARBA" id="ARBA00022692"/>
    </source>
</evidence>
<feature type="transmembrane region" description="Helical" evidence="6">
    <location>
        <begin position="21"/>
        <end position="42"/>
    </location>
</feature>
<evidence type="ECO:0000313" key="7">
    <source>
        <dbReference type="EMBL" id="KCW63892.1"/>
    </source>
</evidence>
<evidence type="ECO:0000256" key="4">
    <source>
        <dbReference type="ARBA" id="ARBA00023034"/>
    </source>
</evidence>
<dbReference type="Gramene" id="KCW63892">
    <property type="protein sequence ID" value="KCW63892"/>
    <property type="gene ID" value="EUGRSUZ_G01567"/>
</dbReference>
<dbReference type="AlphaFoldDB" id="A0A059BCG0"/>
<evidence type="ECO:0000256" key="3">
    <source>
        <dbReference type="ARBA" id="ARBA00022989"/>
    </source>
</evidence>
<dbReference type="GO" id="GO:0045492">
    <property type="term" value="P:xylan biosynthetic process"/>
    <property type="evidence" value="ECO:0000318"/>
    <property type="project" value="GO_Central"/>
</dbReference>
<keyword evidence="4" id="KW-0333">Golgi apparatus</keyword>
<organism evidence="7">
    <name type="scientific">Eucalyptus grandis</name>
    <name type="common">Flooded gum</name>
    <dbReference type="NCBI Taxonomy" id="71139"/>
    <lineage>
        <taxon>Eukaryota</taxon>
        <taxon>Viridiplantae</taxon>
        <taxon>Streptophyta</taxon>
        <taxon>Embryophyta</taxon>
        <taxon>Tracheophyta</taxon>
        <taxon>Spermatophyta</taxon>
        <taxon>Magnoliopsida</taxon>
        <taxon>eudicotyledons</taxon>
        <taxon>Gunneridae</taxon>
        <taxon>Pentapetalae</taxon>
        <taxon>rosids</taxon>
        <taxon>malvids</taxon>
        <taxon>Myrtales</taxon>
        <taxon>Myrtaceae</taxon>
        <taxon>Myrtoideae</taxon>
        <taxon>Eucalypteae</taxon>
        <taxon>Eucalyptus</taxon>
    </lineage>
</organism>
<evidence type="ECO:0000256" key="1">
    <source>
        <dbReference type="ARBA" id="ARBA00004194"/>
    </source>
</evidence>
<dbReference type="GO" id="GO:0005794">
    <property type="term" value="C:Golgi apparatus"/>
    <property type="evidence" value="ECO:0000318"/>
    <property type="project" value="GO_Central"/>
</dbReference>
<dbReference type="PANTHER" id="PTHR31444">
    <property type="entry name" value="OS11G0490100 PROTEIN"/>
    <property type="match status" value="1"/>
</dbReference>